<proteinExistence type="predicted"/>
<dbReference type="RefSeq" id="XP_014654295.1">
    <property type="nucleotide sequence ID" value="XM_014798809.1"/>
</dbReference>
<name>A0A081CL07_PSEA2</name>
<dbReference type="GeneID" id="26306474"/>
<dbReference type="EMBL" id="DF830085">
    <property type="protein sequence ID" value="GAK67353.1"/>
    <property type="molecule type" value="Genomic_DNA"/>
</dbReference>
<protein>
    <submittedName>
        <fullName evidence="1">Uncharacterized protein</fullName>
    </submittedName>
</protein>
<gene>
    <name evidence="1" type="ORF">PAN0_018d5580</name>
</gene>
<dbReference type="Proteomes" id="UP000053758">
    <property type="component" value="Unassembled WGS sequence"/>
</dbReference>
<reference evidence="2" key="1">
    <citation type="journal article" date="2014" name="Genome Announc.">
        <title>Draft Genome Sequence of the Yeast Pseudozyma antarctica Type Strain JCM10317, a Producer of the Glycolipid Biosurfactants, Mannosylerythritol Lipids.</title>
        <authorList>
            <person name="Saika A."/>
            <person name="Koike H."/>
            <person name="Hori T."/>
            <person name="Fukuoka T."/>
            <person name="Sato S."/>
            <person name="Habe H."/>
            <person name="Kitamoto D."/>
            <person name="Morita T."/>
        </authorList>
    </citation>
    <scope>NUCLEOTIDE SEQUENCE [LARGE SCALE GENOMIC DNA]</scope>
    <source>
        <strain evidence="2">JCM 10317</strain>
    </source>
</reference>
<evidence type="ECO:0000313" key="1">
    <source>
        <dbReference type="EMBL" id="GAK67353.1"/>
    </source>
</evidence>
<accession>A0A081CL07</accession>
<keyword evidence="2" id="KW-1185">Reference proteome</keyword>
<organism evidence="1 2">
    <name type="scientific">Pseudozyma antarctica</name>
    <name type="common">Yeast</name>
    <name type="synonym">Candida antarctica</name>
    <dbReference type="NCBI Taxonomy" id="84753"/>
    <lineage>
        <taxon>Eukaryota</taxon>
        <taxon>Fungi</taxon>
        <taxon>Dikarya</taxon>
        <taxon>Basidiomycota</taxon>
        <taxon>Ustilaginomycotina</taxon>
        <taxon>Ustilaginomycetes</taxon>
        <taxon>Ustilaginales</taxon>
        <taxon>Ustilaginaceae</taxon>
        <taxon>Moesziomyces</taxon>
    </lineage>
</organism>
<dbReference type="AlphaFoldDB" id="A0A081CL07"/>
<sequence>MAPPHHAPPRPPKILPGQLPGLTGLGCPASPTELSKPIEAGEDVLMPLCTARGSGQEARARHPQCQVKQADQAMANGVRRDAAQSSGAQAASQAGAVAVAVGHAGKLE</sequence>
<evidence type="ECO:0000313" key="2">
    <source>
        <dbReference type="Proteomes" id="UP000053758"/>
    </source>
</evidence>
<dbReference type="HOGENOM" id="CLU_2196607_0_0_1"/>